<dbReference type="NCBIfam" id="TIGR01626">
    <property type="entry name" value="ytfJ_HI0045"/>
    <property type="match status" value="1"/>
</dbReference>
<keyword evidence="3" id="KW-1185">Reference proteome</keyword>
<organism evidence="2 3">
    <name type="scientific">Pseudocitrobacter faecalis</name>
    <dbReference type="NCBI Taxonomy" id="1398493"/>
    <lineage>
        <taxon>Bacteria</taxon>
        <taxon>Pseudomonadati</taxon>
        <taxon>Pseudomonadota</taxon>
        <taxon>Gammaproteobacteria</taxon>
        <taxon>Enterobacterales</taxon>
        <taxon>Enterobacteriaceae</taxon>
        <taxon>Pseudocitrobacter</taxon>
    </lineage>
</organism>
<dbReference type="Proteomes" id="UP000253201">
    <property type="component" value="Unassembled WGS sequence"/>
</dbReference>
<dbReference type="EMBL" id="QNRL01000011">
    <property type="protein sequence ID" value="RBP07261.1"/>
    <property type="molecule type" value="Genomic_DNA"/>
</dbReference>
<proteinExistence type="predicted"/>
<gene>
    <name evidence="2" type="ORF">DFQ50_111125</name>
</gene>
<accession>A0ABX9FTW6</accession>
<evidence type="ECO:0000313" key="2">
    <source>
        <dbReference type="EMBL" id="RBP07261.1"/>
    </source>
</evidence>
<protein>
    <submittedName>
        <fullName evidence="2">YtfJ family uncharacterized protein</fullName>
    </submittedName>
</protein>
<name>A0ABX9FTW6_9ENTR</name>
<reference evidence="2 3" key="1">
    <citation type="submission" date="2018-06" db="EMBL/GenBank/DDBJ databases">
        <title>Genomic Encyclopedia of Type Strains, Phase IV (KMG-IV): sequencing the most valuable type-strain genomes for metagenomic binning, comparative biology and taxonomic classification.</title>
        <authorList>
            <person name="Goeker M."/>
        </authorList>
    </citation>
    <scope>NUCLEOTIDE SEQUENCE [LARGE SCALE GENOMIC DNA]</scope>
    <source>
        <strain evidence="2 3">DSM 27453</strain>
    </source>
</reference>
<feature type="chain" id="PRO_5046956669" evidence="1">
    <location>
        <begin position="26"/>
        <end position="204"/>
    </location>
</feature>
<dbReference type="RefSeq" id="WP_113859069.1">
    <property type="nucleotide sequence ID" value="NZ_QNRL01000011.1"/>
</dbReference>
<comment type="caution">
    <text evidence="2">The sequence shown here is derived from an EMBL/GenBank/DDBJ whole genome shotgun (WGS) entry which is preliminary data.</text>
</comment>
<dbReference type="InterPro" id="IPR006513">
    <property type="entry name" value="YtfJ_HI0045"/>
</dbReference>
<feature type="signal peptide" evidence="1">
    <location>
        <begin position="1"/>
        <end position="25"/>
    </location>
</feature>
<dbReference type="Pfam" id="PF09695">
    <property type="entry name" value="YtfJ_HI0045"/>
    <property type="match status" value="1"/>
</dbReference>
<sequence>MTDNRWRGTCAIMLLITLLSLPDLAAAHNFVVGKAVSPIAISDGGELQLNDDDSIGYHPWNSAQLVGKVRIVQYIAGRKSAKRKNSLLIKAVEKAHFPGDVFQPTTIVNTDDVIFGTGYFVREKIEKNKRRYAWAQFVIDGGGVGRNSWQLPQESSTIFVLNHQGQIVWAKDGGLTEKEVSEVIKLLWVLISEQERSAAKHETD</sequence>
<keyword evidence="1" id="KW-0732">Signal</keyword>
<evidence type="ECO:0000313" key="3">
    <source>
        <dbReference type="Proteomes" id="UP000253201"/>
    </source>
</evidence>
<evidence type="ECO:0000256" key="1">
    <source>
        <dbReference type="SAM" id="SignalP"/>
    </source>
</evidence>